<evidence type="ECO:0000313" key="2">
    <source>
        <dbReference type="Proteomes" id="UP000193642"/>
    </source>
</evidence>
<proteinExistence type="predicted"/>
<sequence length="304" mass="34108">MGRNGKLGCWLFRNSVCPNGDACSKSHTYVWNDPRFVQTDPNQPLDPSNIIASTRSIHTKPLPHVPIHLIVIAYASFLNFVAVKNSTILRRATLSNSYWPFSNASELGFESLNAFLRQAELDSIVTVGLTKDTKEWVVVVADNAVNAVEALCPGYGVVDNDGARLVLPKKAIGLPDVRSDINENDVAKSAEKEAREREVERLTESVIQQNEKSEMLILIPAFEILLEVFHSNNKNVATRKQIEPLLYTSDGKLKSICRIFRHFVRRAEKYGIARNLVSTDDQFTRLLIEPGAENALRTLKMKYV</sequence>
<protein>
    <recommendedName>
        <fullName evidence="3">C3H1-type domain-containing protein</fullName>
    </recommendedName>
</protein>
<dbReference type="OrthoDB" id="2164807at2759"/>
<evidence type="ECO:0000313" key="1">
    <source>
        <dbReference type="EMBL" id="ORY22063.1"/>
    </source>
</evidence>
<dbReference type="EMBL" id="MCGO01000187">
    <property type="protein sequence ID" value="ORY22063.1"/>
    <property type="molecule type" value="Genomic_DNA"/>
</dbReference>
<dbReference type="Proteomes" id="UP000193642">
    <property type="component" value="Unassembled WGS sequence"/>
</dbReference>
<gene>
    <name evidence="1" type="ORF">BCR33DRAFT_728963</name>
</gene>
<organism evidence="1 2">
    <name type="scientific">Rhizoclosmatium globosum</name>
    <dbReference type="NCBI Taxonomy" id="329046"/>
    <lineage>
        <taxon>Eukaryota</taxon>
        <taxon>Fungi</taxon>
        <taxon>Fungi incertae sedis</taxon>
        <taxon>Chytridiomycota</taxon>
        <taxon>Chytridiomycota incertae sedis</taxon>
        <taxon>Chytridiomycetes</taxon>
        <taxon>Chytridiales</taxon>
        <taxon>Chytriomycetaceae</taxon>
        <taxon>Rhizoclosmatium</taxon>
    </lineage>
</organism>
<name>A0A1Y2AHK1_9FUNG</name>
<dbReference type="AlphaFoldDB" id="A0A1Y2AHK1"/>
<keyword evidence="2" id="KW-1185">Reference proteome</keyword>
<comment type="caution">
    <text evidence="1">The sequence shown here is derived from an EMBL/GenBank/DDBJ whole genome shotgun (WGS) entry which is preliminary data.</text>
</comment>
<evidence type="ECO:0008006" key="3">
    <source>
        <dbReference type="Google" id="ProtNLM"/>
    </source>
</evidence>
<accession>A0A1Y2AHK1</accession>
<reference evidence="1 2" key="1">
    <citation type="submission" date="2016-07" db="EMBL/GenBank/DDBJ databases">
        <title>Pervasive Adenine N6-methylation of Active Genes in Fungi.</title>
        <authorList>
            <consortium name="DOE Joint Genome Institute"/>
            <person name="Mondo S.J."/>
            <person name="Dannebaum R.O."/>
            <person name="Kuo R.C."/>
            <person name="Labutti K."/>
            <person name="Haridas S."/>
            <person name="Kuo A."/>
            <person name="Salamov A."/>
            <person name="Ahrendt S.R."/>
            <person name="Lipzen A."/>
            <person name="Sullivan W."/>
            <person name="Andreopoulos W.B."/>
            <person name="Clum A."/>
            <person name="Lindquist E."/>
            <person name="Daum C."/>
            <person name="Ramamoorthy G.K."/>
            <person name="Gryganskyi A."/>
            <person name="Culley D."/>
            <person name="Magnuson J.K."/>
            <person name="James T.Y."/>
            <person name="O'Malley M.A."/>
            <person name="Stajich J.E."/>
            <person name="Spatafora J.W."/>
            <person name="Visel A."/>
            <person name="Grigoriev I.V."/>
        </authorList>
    </citation>
    <scope>NUCLEOTIDE SEQUENCE [LARGE SCALE GENOMIC DNA]</scope>
    <source>
        <strain evidence="1 2">JEL800</strain>
    </source>
</reference>